<keyword evidence="1" id="KW-0175">Coiled coil</keyword>
<evidence type="ECO:0000256" key="1">
    <source>
        <dbReference type="SAM" id="Coils"/>
    </source>
</evidence>
<dbReference type="Proteomes" id="UP001152049">
    <property type="component" value="Unassembled WGS sequence"/>
</dbReference>
<gene>
    <name evidence="3" type="ORF">NW762_012880</name>
</gene>
<keyword evidence="4" id="KW-1185">Reference proteome</keyword>
<dbReference type="EMBL" id="JAOQAZ010000037">
    <property type="protein sequence ID" value="KAJ4248110.1"/>
    <property type="molecule type" value="Genomic_DNA"/>
</dbReference>
<feature type="compositionally biased region" description="Low complexity" evidence="2">
    <location>
        <begin position="168"/>
        <end position="188"/>
    </location>
</feature>
<feature type="compositionally biased region" description="Polar residues" evidence="2">
    <location>
        <begin position="129"/>
        <end position="141"/>
    </location>
</feature>
<name>A0A9W8V982_9HYPO</name>
<feature type="region of interest" description="Disordered" evidence="2">
    <location>
        <begin position="73"/>
        <end position="211"/>
    </location>
</feature>
<feature type="coiled-coil region" evidence="1">
    <location>
        <begin position="1"/>
        <end position="28"/>
    </location>
</feature>
<feature type="compositionally biased region" description="Low complexity" evidence="2">
    <location>
        <begin position="103"/>
        <end position="119"/>
    </location>
</feature>
<evidence type="ECO:0000313" key="3">
    <source>
        <dbReference type="EMBL" id="KAJ4248110.1"/>
    </source>
</evidence>
<dbReference type="AlphaFoldDB" id="A0A9W8V982"/>
<organism evidence="3 4">
    <name type="scientific">Fusarium torreyae</name>
    <dbReference type="NCBI Taxonomy" id="1237075"/>
    <lineage>
        <taxon>Eukaryota</taxon>
        <taxon>Fungi</taxon>
        <taxon>Dikarya</taxon>
        <taxon>Ascomycota</taxon>
        <taxon>Pezizomycotina</taxon>
        <taxon>Sordariomycetes</taxon>
        <taxon>Hypocreomycetidae</taxon>
        <taxon>Hypocreales</taxon>
        <taxon>Nectriaceae</taxon>
        <taxon>Fusarium</taxon>
    </lineage>
</organism>
<evidence type="ECO:0000313" key="4">
    <source>
        <dbReference type="Proteomes" id="UP001152049"/>
    </source>
</evidence>
<accession>A0A9W8V982</accession>
<evidence type="ECO:0000256" key="2">
    <source>
        <dbReference type="SAM" id="MobiDB-lite"/>
    </source>
</evidence>
<protein>
    <submittedName>
        <fullName evidence="3">Uncharacterized protein</fullName>
    </submittedName>
</protein>
<proteinExistence type="predicted"/>
<feature type="compositionally biased region" description="Polar residues" evidence="2">
    <location>
        <begin position="73"/>
        <end position="86"/>
    </location>
</feature>
<comment type="caution">
    <text evidence="3">The sequence shown here is derived from an EMBL/GenBank/DDBJ whole genome shotgun (WGS) entry which is preliminary data.</text>
</comment>
<feature type="compositionally biased region" description="Polar residues" evidence="2">
    <location>
        <begin position="150"/>
        <end position="167"/>
    </location>
</feature>
<sequence>MEDLRARLAAAEARMDDLEIEMASIRIAMWNLDVDSNRVGAHQSTAASAVGSDAQQPSRTSAVERLEAIFARSSTRSAQNRSSQRGAGSVVPDDSVSSFNPGRSQPSSHRASSSNHSQGRPGGRGGSSTVAPDSVASTHTIGRSVAPGSVASTHTAGRSVADSASTHTTGRSQASSRRQSTSTYSSGRHTSRPGSSQVIPGRVVDDNSDNESVSTIRAIPQTGNANAETRTFTETEEHEVAEVIYAFYRSERLRRREARGPGEASGSGS</sequence>
<reference evidence="3" key="1">
    <citation type="submission" date="2022-09" db="EMBL/GenBank/DDBJ databases">
        <title>Fusarium specimens isolated from Avocado Roots.</title>
        <authorList>
            <person name="Stajich J."/>
            <person name="Roper C."/>
            <person name="Heimlech-Rivalta G."/>
        </authorList>
    </citation>
    <scope>NUCLEOTIDE SEQUENCE</scope>
    <source>
        <strain evidence="3">CF00136</strain>
    </source>
</reference>